<accession>A0A3P1SBI3</accession>
<dbReference type="InterPro" id="IPR032326">
    <property type="entry name" value="DUF4853"/>
</dbReference>
<organism evidence="1 2">
    <name type="scientific">Schaalia canis</name>
    <dbReference type="NCBI Taxonomy" id="100469"/>
    <lineage>
        <taxon>Bacteria</taxon>
        <taxon>Bacillati</taxon>
        <taxon>Actinomycetota</taxon>
        <taxon>Actinomycetes</taxon>
        <taxon>Actinomycetales</taxon>
        <taxon>Actinomycetaceae</taxon>
        <taxon>Schaalia</taxon>
    </lineage>
</organism>
<keyword evidence="2" id="KW-1185">Reference proteome</keyword>
<proteinExistence type="predicted"/>
<dbReference type="Pfam" id="PF16145">
    <property type="entry name" value="DUF4853"/>
    <property type="match status" value="1"/>
</dbReference>
<dbReference type="PROSITE" id="PS51257">
    <property type="entry name" value="PROKAR_LIPOPROTEIN"/>
    <property type="match status" value="1"/>
</dbReference>
<sequence length="198" mass="21942">MSRGFSVHRRAIGMAVIVSALLSSCSLWKDDSLFTPDGSQPISQRMTTEEFQREIEPKILRYVDEVALRTASVIQHDGDSKLDACSEEGSWVLHSQMFVTGILDAEELKQLGEEILVPLGFTDITDSSEGDLVALSWFNPLTGGYVGLGASDGSTRFHYESSCLPTDGSTTQPLQFVPERPADYPQTFEPEYWRSQAQ</sequence>
<dbReference type="Gene3D" id="3.30.2030.30">
    <property type="match status" value="1"/>
</dbReference>
<gene>
    <name evidence="1" type="ORF">EII11_09380</name>
</gene>
<dbReference type="RefSeq" id="WP_124872009.1">
    <property type="nucleotide sequence ID" value="NZ_RQZF01000012.1"/>
</dbReference>
<comment type="caution">
    <text evidence="1">The sequence shown here is derived from an EMBL/GenBank/DDBJ whole genome shotgun (WGS) entry which is preliminary data.</text>
</comment>
<name>A0A3P1SBI3_9ACTO</name>
<dbReference type="AlphaFoldDB" id="A0A3P1SBI3"/>
<evidence type="ECO:0000313" key="1">
    <source>
        <dbReference type="EMBL" id="RRC94631.1"/>
    </source>
</evidence>
<reference evidence="1 2" key="1">
    <citation type="submission" date="2018-11" db="EMBL/GenBank/DDBJ databases">
        <title>Genomes From Bacteria Associated with the Canine Oral Cavity: a Test Case for Automated Genome-Based Taxonomic Assignment.</title>
        <authorList>
            <person name="Coil D.A."/>
            <person name="Jospin G."/>
            <person name="Darling A.E."/>
            <person name="Wallis C."/>
            <person name="Davis I.J."/>
            <person name="Harris S."/>
            <person name="Eisen J.A."/>
            <person name="Holcombe L.J."/>
            <person name="O'Flynn C."/>
        </authorList>
    </citation>
    <scope>NUCLEOTIDE SEQUENCE [LARGE SCALE GENOMIC DNA]</scope>
    <source>
        <strain evidence="1 2">OH770</strain>
    </source>
</reference>
<dbReference type="OrthoDB" id="3268046at2"/>
<evidence type="ECO:0000313" key="2">
    <source>
        <dbReference type="Proteomes" id="UP000280444"/>
    </source>
</evidence>
<dbReference type="Proteomes" id="UP000280444">
    <property type="component" value="Unassembled WGS sequence"/>
</dbReference>
<protein>
    <submittedName>
        <fullName evidence="1">DUF4853 domain-containing protein</fullName>
    </submittedName>
</protein>
<dbReference type="EMBL" id="RQZF01000012">
    <property type="protein sequence ID" value="RRC94631.1"/>
    <property type="molecule type" value="Genomic_DNA"/>
</dbReference>